<protein>
    <submittedName>
        <fullName evidence="2">Uncharacterized protein</fullName>
    </submittedName>
</protein>
<name>A0A0M9AAP4_9HYME</name>
<proteinExistence type="predicted"/>
<dbReference type="AlphaFoldDB" id="A0A0M9AAP4"/>
<organism evidence="2 3">
    <name type="scientific">Melipona quadrifasciata</name>
    <dbReference type="NCBI Taxonomy" id="166423"/>
    <lineage>
        <taxon>Eukaryota</taxon>
        <taxon>Metazoa</taxon>
        <taxon>Ecdysozoa</taxon>
        <taxon>Arthropoda</taxon>
        <taxon>Hexapoda</taxon>
        <taxon>Insecta</taxon>
        <taxon>Pterygota</taxon>
        <taxon>Neoptera</taxon>
        <taxon>Endopterygota</taxon>
        <taxon>Hymenoptera</taxon>
        <taxon>Apocrita</taxon>
        <taxon>Aculeata</taxon>
        <taxon>Apoidea</taxon>
        <taxon>Anthophila</taxon>
        <taxon>Apidae</taxon>
        <taxon>Melipona</taxon>
    </lineage>
</organism>
<feature type="region of interest" description="Disordered" evidence="1">
    <location>
        <begin position="1"/>
        <end position="28"/>
    </location>
</feature>
<accession>A0A0M9AAP4</accession>
<sequence>MSQCRVRSTRRQNTNTTSLIQQPRSKAPYSKEATELFGDFKTLIAKALDGKCKEEGEERSVGAVGTSRSRESKRRWRRIEVTGAHIVSRDIEQRRGRHTGGMGVENNIFKSNTVSLFCGIAQNNIRAFSRFQLFHGSQSAEAGYETQVSDEVVAGCPFPVLAARHQHLRTTLTAARALTRLGYPDTRDDSQEKPRLRADGTKRESNAIASDLFVSCCTTLTRATTSWLLSGGD</sequence>
<keyword evidence="3" id="KW-1185">Reference proteome</keyword>
<dbReference type="Proteomes" id="UP000053105">
    <property type="component" value="Unassembled WGS sequence"/>
</dbReference>
<gene>
    <name evidence="2" type="ORF">WN51_06358</name>
</gene>
<evidence type="ECO:0000313" key="3">
    <source>
        <dbReference type="Proteomes" id="UP000053105"/>
    </source>
</evidence>
<reference evidence="2 3" key="1">
    <citation type="submission" date="2015-07" db="EMBL/GenBank/DDBJ databases">
        <title>The genome of Melipona quadrifasciata.</title>
        <authorList>
            <person name="Pan H."/>
            <person name="Kapheim K."/>
        </authorList>
    </citation>
    <scope>NUCLEOTIDE SEQUENCE [LARGE SCALE GENOMIC DNA]</scope>
    <source>
        <strain evidence="2">0111107301</strain>
        <tissue evidence="2">Whole body</tissue>
    </source>
</reference>
<evidence type="ECO:0000256" key="1">
    <source>
        <dbReference type="SAM" id="MobiDB-lite"/>
    </source>
</evidence>
<evidence type="ECO:0000313" key="2">
    <source>
        <dbReference type="EMBL" id="KOX79946.1"/>
    </source>
</evidence>
<dbReference type="EMBL" id="KQ435709">
    <property type="protein sequence ID" value="KOX79946.1"/>
    <property type="molecule type" value="Genomic_DNA"/>
</dbReference>